<protein>
    <submittedName>
        <fullName evidence="1">Uncharacterized protein</fullName>
    </submittedName>
</protein>
<name>A0A5J4YXX0_PORPP</name>
<dbReference type="AlphaFoldDB" id="A0A5J4YXX0"/>
<evidence type="ECO:0000313" key="2">
    <source>
        <dbReference type="Proteomes" id="UP000324585"/>
    </source>
</evidence>
<dbReference type="Proteomes" id="UP000324585">
    <property type="component" value="Unassembled WGS sequence"/>
</dbReference>
<keyword evidence="2" id="KW-1185">Reference proteome</keyword>
<comment type="caution">
    <text evidence="1">The sequence shown here is derived from an EMBL/GenBank/DDBJ whole genome shotgun (WGS) entry which is preliminary data.</text>
</comment>
<accession>A0A5J4YXX0</accession>
<dbReference type="EMBL" id="VRMN01000002">
    <property type="protein sequence ID" value="KAA8496441.1"/>
    <property type="molecule type" value="Genomic_DNA"/>
</dbReference>
<evidence type="ECO:0000313" key="1">
    <source>
        <dbReference type="EMBL" id="KAA8496441.1"/>
    </source>
</evidence>
<organism evidence="1 2">
    <name type="scientific">Porphyridium purpureum</name>
    <name type="common">Red alga</name>
    <name type="synonym">Porphyridium cruentum</name>
    <dbReference type="NCBI Taxonomy" id="35688"/>
    <lineage>
        <taxon>Eukaryota</taxon>
        <taxon>Rhodophyta</taxon>
        <taxon>Bangiophyceae</taxon>
        <taxon>Porphyridiales</taxon>
        <taxon>Porphyridiaceae</taxon>
        <taxon>Porphyridium</taxon>
    </lineage>
</organism>
<gene>
    <name evidence="1" type="ORF">FVE85_0170</name>
</gene>
<reference evidence="2" key="1">
    <citation type="journal article" date="2019" name="Nat. Commun.">
        <title>Expansion of phycobilisome linker gene families in mesophilic red algae.</title>
        <authorList>
            <person name="Lee J."/>
            <person name="Kim D."/>
            <person name="Bhattacharya D."/>
            <person name="Yoon H.S."/>
        </authorList>
    </citation>
    <scope>NUCLEOTIDE SEQUENCE [LARGE SCALE GENOMIC DNA]</scope>
    <source>
        <strain evidence="2">CCMP 1328</strain>
    </source>
</reference>
<sequence length="205" mass="22680">MMTGETVDNLSPIQRKEIKQSLETRGVTISRSGDLSLRGALLETLAQSEQGGPQATPAGKIPDALSKMLNKAPRLTGEDSDDPEERLIFCQNACRVVQGPREAQIECTILTLRGYAPCMWTTAMKGADYTSPIVFTVLRNHLHGLAGEQLRMSEFRMLRFDDSMRGTTLEAFKPLIAKAQRLQRRLSVEMQCEEVLVTTLQGAAI</sequence>
<proteinExistence type="predicted"/>